<evidence type="ECO:0000313" key="2">
    <source>
        <dbReference type="EMBL" id="RKF58067.1"/>
    </source>
</evidence>
<dbReference type="PANTHER" id="PTHR42058">
    <property type="entry name" value="G_PROTEIN_RECEP_F2_4 DOMAIN-CONTAINING PROTEIN"/>
    <property type="match status" value="1"/>
</dbReference>
<feature type="transmembrane region" description="Helical" evidence="1">
    <location>
        <begin position="174"/>
        <end position="198"/>
    </location>
</feature>
<dbReference type="EMBL" id="MCBR01018541">
    <property type="protein sequence ID" value="RKF58067.1"/>
    <property type="molecule type" value="Genomic_DNA"/>
</dbReference>
<evidence type="ECO:0000256" key="1">
    <source>
        <dbReference type="SAM" id="Phobius"/>
    </source>
</evidence>
<organism evidence="2 3">
    <name type="scientific">Golovinomyces cichoracearum</name>
    <dbReference type="NCBI Taxonomy" id="62708"/>
    <lineage>
        <taxon>Eukaryota</taxon>
        <taxon>Fungi</taxon>
        <taxon>Dikarya</taxon>
        <taxon>Ascomycota</taxon>
        <taxon>Pezizomycotina</taxon>
        <taxon>Leotiomycetes</taxon>
        <taxon>Erysiphales</taxon>
        <taxon>Erysiphaceae</taxon>
        <taxon>Golovinomyces</taxon>
    </lineage>
</organism>
<dbReference type="InterPro" id="IPR053247">
    <property type="entry name" value="GPCR_GPR1/git3-like"/>
</dbReference>
<keyword evidence="1" id="KW-0472">Membrane</keyword>
<dbReference type="Gene3D" id="1.20.1070.10">
    <property type="entry name" value="Rhodopsin 7-helix transmembrane proteins"/>
    <property type="match status" value="1"/>
</dbReference>
<sequence length="470" mass="51778">MSSNFSQAGQSSCPRPFLEADLFPETDGFLEGRFCSNLEGMSCCLPCPHTKWLYPDNFESIIEKASWINVPGLMCSIFLIASFVALPVSKTHRHYLSVCLVTSVAMMNIAFLIPLGAKPAQCDDAITPNDMRSSSACAISGALVIAGGWFGVMWVCLMTLALHLQICWQLVVDNVFMCGAITAGCTIPIIGLAVTLSLSGVSFRFGNTCHVNAQNSLLTLWIPLLLVSSLTLFMQLATFIYCLRVYFASLGEYSAKSSSSSSRSLKYKRNITSPKQAYQRIRTVIEHQWRGILIVLVIVADVIFFATVFVSLNQVESVLAKGNENIIPWLNCLVETGGDKEICFLGNKIPRISEATVMSVLVLLSLNGFWCLLLLGRYSMIVGWWELISGKGRRDSEIISTNGHVCKDPANYEMLANKKVCGGHQCPITYPPKAVPYSSQGRMELPDTPFMWSSAALTLDHLEQESRTLI</sequence>
<reference evidence="2 3" key="1">
    <citation type="journal article" date="2018" name="BMC Genomics">
        <title>Comparative genome analyses reveal sequence features reflecting distinct modes of host-adaptation between dicot and monocot powdery mildew.</title>
        <authorList>
            <person name="Wu Y."/>
            <person name="Ma X."/>
            <person name="Pan Z."/>
            <person name="Kale S.D."/>
            <person name="Song Y."/>
            <person name="King H."/>
            <person name="Zhang Q."/>
            <person name="Presley C."/>
            <person name="Deng X."/>
            <person name="Wei C.I."/>
            <person name="Xiao S."/>
        </authorList>
    </citation>
    <scope>NUCLEOTIDE SEQUENCE [LARGE SCALE GENOMIC DNA]</scope>
    <source>
        <strain evidence="2">UCSC1</strain>
    </source>
</reference>
<comment type="caution">
    <text evidence="2">The sequence shown here is derived from an EMBL/GenBank/DDBJ whole genome shotgun (WGS) entry which is preliminary data.</text>
</comment>
<feature type="transmembrane region" description="Helical" evidence="1">
    <location>
        <begin position="95"/>
        <end position="117"/>
    </location>
</feature>
<feature type="transmembrane region" description="Helical" evidence="1">
    <location>
        <begin position="355"/>
        <end position="375"/>
    </location>
</feature>
<dbReference type="PANTHER" id="PTHR42058:SF1">
    <property type="entry name" value="G-PROTEIN COUPLED RECEPTORS FAMILY 2 PROFILE 2 DOMAIN-CONTAINING PROTEIN"/>
    <property type="match status" value="1"/>
</dbReference>
<proteinExistence type="predicted"/>
<accession>A0A420HKW0</accession>
<feature type="transmembrane region" description="Helical" evidence="1">
    <location>
        <begin position="289"/>
        <end position="312"/>
    </location>
</feature>
<keyword evidence="1" id="KW-1133">Transmembrane helix</keyword>
<keyword evidence="1" id="KW-0812">Transmembrane</keyword>
<protein>
    <submittedName>
        <fullName evidence="2">Putative g-protein coupled receptor</fullName>
    </submittedName>
</protein>
<evidence type="ECO:0000313" key="3">
    <source>
        <dbReference type="Proteomes" id="UP000285405"/>
    </source>
</evidence>
<dbReference type="OrthoDB" id="26203at2759"/>
<dbReference type="AlphaFoldDB" id="A0A420HKW0"/>
<keyword evidence="2" id="KW-0675">Receptor</keyword>
<feature type="transmembrane region" description="Helical" evidence="1">
    <location>
        <begin position="218"/>
        <end position="243"/>
    </location>
</feature>
<name>A0A420HKW0_9PEZI</name>
<gene>
    <name evidence="2" type="ORF">GcC1_185007</name>
</gene>
<feature type="transmembrane region" description="Helical" evidence="1">
    <location>
        <begin position="137"/>
        <end position="162"/>
    </location>
</feature>
<dbReference type="Proteomes" id="UP000285405">
    <property type="component" value="Unassembled WGS sequence"/>
</dbReference>
<feature type="transmembrane region" description="Helical" evidence="1">
    <location>
        <begin position="67"/>
        <end position="88"/>
    </location>
</feature>